<reference evidence="2 3" key="1">
    <citation type="submission" date="2013-01" db="EMBL/GenBank/DDBJ databases">
        <authorList>
            <person name="Fiebig A."/>
            <person name="Goeker M."/>
            <person name="Klenk H.-P.P."/>
        </authorList>
    </citation>
    <scope>NUCLEOTIDE SEQUENCE [LARGE SCALE GENOMIC DNA]</scope>
    <source>
        <strain evidence="2 3">DSM 24838</strain>
    </source>
</reference>
<dbReference type="Pfam" id="PF13177">
    <property type="entry name" value="DNA_pol3_delta2"/>
    <property type="match status" value="1"/>
</dbReference>
<keyword evidence="3" id="KW-1185">Reference proteome</keyword>
<dbReference type="PATRIC" id="fig|1123501.6.peg.1215"/>
<dbReference type="PANTHER" id="PTHR11669:SF8">
    <property type="entry name" value="DNA POLYMERASE III SUBUNIT DELTA"/>
    <property type="match status" value="1"/>
</dbReference>
<dbReference type="NCBIfam" id="NF005677">
    <property type="entry name" value="PRK07471.1"/>
    <property type="match status" value="1"/>
</dbReference>
<proteinExistence type="predicted"/>
<organism evidence="2 3">
    <name type="scientific">Wenxinia marina DSM 24838</name>
    <dbReference type="NCBI Taxonomy" id="1123501"/>
    <lineage>
        <taxon>Bacteria</taxon>
        <taxon>Pseudomonadati</taxon>
        <taxon>Pseudomonadota</taxon>
        <taxon>Alphaproteobacteria</taxon>
        <taxon>Rhodobacterales</taxon>
        <taxon>Roseobacteraceae</taxon>
        <taxon>Wenxinia</taxon>
    </lineage>
</organism>
<sequence>MAEADLPEPDRQEGMPHPREATRLVGQEAAEAAFLSAFASGRLHSGWLITGPRGVGKATLAYRIAAFLLSQPAPGAEAGLFGAPPPPATLDLPPDDPDLRLLRAGAHPRLKILRRGTTEKGDRLAQVITAGVVRSLKDFFHMSSADGGRRVVIVDSADEMNVQAANALLKELEEPPAGATLLLISHQPSALLPTIRSRCRTLRLAPLPAPALAEALTGLGVETRAPEALAVLAAGSVGEAARMHAAGGLDLYADLVALLDRLPRLDRPAAIRLAESAAGRAGETRLGLLLDLIDVFLSRAARAGLAGEPDTQGAPGEARLLARLAPDARAARDWATLQQGLSARARHARAVNIDPAALILDMLFAIEDTARRTVPA</sequence>
<protein>
    <submittedName>
        <fullName evidence="2">DNA polymerase III, delta prime subunit</fullName>
        <ecNumber evidence="2">2.7.7.7</ecNumber>
    </submittedName>
</protein>
<dbReference type="GO" id="GO:0006261">
    <property type="term" value="P:DNA-templated DNA replication"/>
    <property type="evidence" value="ECO:0007669"/>
    <property type="project" value="TreeGrafter"/>
</dbReference>
<dbReference type="STRING" id="1123501.Wenmar_01143"/>
<evidence type="ECO:0000313" key="3">
    <source>
        <dbReference type="Proteomes" id="UP000035100"/>
    </source>
</evidence>
<dbReference type="SUPFAM" id="SSF52540">
    <property type="entry name" value="P-loop containing nucleoside triphosphate hydrolases"/>
    <property type="match status" value="1"/>
</dbReference>
<evidence type="ECO:0000259" key="1">
    <source>
        <dbReference type="SMART" id="SM00382"/>
    </source>
</evidence>
<accession>A0A0D0NPK8</accession>
<dbReference type="GO" id="GO:0009360">
    <property type="term" value="C:DNA polymerase III complex"/>
    <property type="evidence" value="ECO:0007669"/>
    <property type="project" value="TreeGrafter"/>
</dbReference>
<dbReference type="GO" id="GO:0003887">
    <property type="term" value="F:DNA-directed DNA polymerase activity"/>
    <property type="evidence" value="ECO:0007669"/>
    <property type="project" value="UniProtKB-EC"/>
</dbReference>
<dbReference type="EMBL" id="AONG01000006">
    <property type="protein sequence ID" value="KIQ70185.1"/>
    <property type="molecule type" value="Genomic_DNA"/>
</dbReference>
<feature type="domain" description="AAA+ ATPase" evidence="1">
    <location>
        <begin position="43"/>
        <end position="207"/>
    </location>
</feature>
<keyword evidence="2" id="KW-0548">Nucleotidyltransferase</keyword>
<dbReference type="InterPro" id="IPR027417">
    <property type="entry name" value="P-loop_NTPase"/>
</dbReference>
<gene>
    <name evidence="2" type="ORF">Wenmar_01143</name>
</gene>
<name>A0A0D0NPK8_9RHOB</name>
<dbReference type="RefSeq" id="WP_026198411.1">
    <property type="nucleotide sequence ID" value="NZ_KB902288.1"/>
</dbReference>
<dbReference type="Gene3D" id="3.40.50.300">
    <property type="entry name" value="P-loop containing nucleotide triphosphate hydrolases"/>
    <property type="match status" value="1"/>
</dbReference>
<dbReference type="EC" id="2.7.7.7" evidence="2"/>
<dbReference type="PANTHER" id="PTHR11669">
    <property type="entry name" value="REPLICATION FACTOR C / DNA POLYMERASE III GAMMA-TAU SUBUNIT"/>
    <property type="match status" value="1"/>
</dbReference>
<comment type="caution">
    <text evidence="2">The sequence shown here is derived from an EMBL/GenBank/DDBJ whole genome shotgun (WGS) entry which is preliminary data.</text>
</comment>
<dbReference type="AlphaFoldDB" id="A0A0D0NPK8"/>
<dbReference type="eggNOG" id="COG0470">
    <property type="taxonomic scope" value="Bacteria"/>
</dbReference>
<dbReference type="Proteomes" id="UP000035100">
    <property type="component" value="Unassembled WGS sequence"/>
</dbReference>
<evidence type="ECO:0000313" key="2">
    <source>
        <dbReference type="EMBL" id="KIQ70185.1"/>
    </source>
</evidence>
<dbReference type="InterPro" id="IPR050238">
    <property type="entry name" value="DNA_Rep/Repair_Clamp_Loader"/>
</dbReference>
<dbReference type="OrthoDB" id="9811073at2"/>
<keyword evidence="2" id="KW-0808">Transferase</keyword>
<dbReference type="InterPro" id="IPR003593">
    <property type="entry name" value="AAA+_ATPase"/>
</dbReference>
<dbReference type="SMART" id="SM00382">
    <property type="entry name" value="AAA"/>
    <property type="match status" value="1"/>
</dbReference>